<dbReference type="Proteomes" id="UP001314229">
    <property type="component" value="Unassembled WGS sequence"/>
</dbReference>
<dbReference type="AlphaFoldDB" id="A0AAV1Q3S7"/>
<sequence length="149" mass="16774">MIPNDFTQHIYKGYFDCMFVYFTDFGSFLTYSALQVQVITTTVHQSHIKAELKCLSSCSPAGRISYIWFNNGQKMMKDETSLYSGQFNPGDNISCTLKGHEDYRSPSVYNENHQEDSGCPGADSSASLDSVDMVQSHQRLDSPDGNREI</sequence>
<comment type="caution">
    <text evidence="2">The sequence shown here is derived from an EMBL/GenBank/DDBJ whole genome shotgun (WGS) entry which is preliminary data.</text>
</comment>
<evidence type="ECO:0000313" key="2">
    <source>
        <dbReference type="EMBL" id="CAK6979072.1"/>
    </source>
</evidence>
<proteinExistence type="predicted"/>
<keyword evidence="3" id="KW-1185">Reference proteome</keyword>
<feature type="compositionally biased region" description="Polar residues" evidence="1">
    <location>
        <begin position="124"/>
        <end position="137"/>
    </location>
</feature>
<dbReference type="EMBL" id="CAWUFR010000544">
    <property type="protein sequence ID" value="CAK6979072.1"/>
    <property type="molecule type" value="Genomic_DNA"/>
</dbReference>
<accession>A0AAV1Q3S7</accession>
<evidence type="ECO:0000313" key="3">
    <source>
        <dbReference type="Proteomes" id="UP001314229"/>
    </source>
</evidence>
<feature type="compositionally biased region" description="Basic and acidic residues" evidence="1">
    <location>
        <begin position="138"/>
        <end position="149"/>
    </location>
</feature>
<evidence type="ECO:0000256" key="1">
    <source>
        <dbReference type="SAM" id="MobiDB-lite"/>
    </source>
</evidence>
<gene>
    <name evidence="2" type="ORF">FSCOSCO3_A033637</name>
</gene>
<name>A0AAV1Q3S7_SCOSC</name>
<keyword evidence="2" id="KW-0675">Receptor</keyword>
<reference evidence="2 3" key="1">
    <citation type="submission" date="2024-01" db="EMBL/GenBank/DDBJ databases">
        <authorList>
            <person name="Alioto T."/>
            <person name="Alioto T."/>
            <person name="Gomez Garrido J."/>
        </authorList>
    </citation>
    <scope>NUCLEOTIDE SEQUENCE [LARGE SCALE GENOMIC DNA]</scope>
</reference>
<organism evidence="2 3">
    <name type="scientific">Scomber scombrus</name>
    <name type="common">Atlantic mackerel</name>
    <name type="synonym">Scomber vernalis</name>
    <dbReference type="NCBI Taxonomy" id="13677"/>
    <lineage>
        <taxon>Eukaryota</taxon>
        <taxon>Metazoa</taxon>
        <taxon>Chordata</taxon>
        <taxon>Craniata</taxon>
        <taxon>Vertebrata</taxon>
        <taxon>Euteleostomi</taxon>
        <taxon>Actinopterygii</taxon>
        <taxon>Neopterygii</taxon>
        <taxon>Teleostei</taxon>
        <taxon>Neoteleostei</taxon>
        <taxon>Acanthomorphata</taxon>
        <taxon>Pelagiaria</taxon>
        <taxon>Scombriformes</taxon>
        <taxon>Scombridae</taxon>
        <taxon>Scomber</taxon>
    </lineage>
</organism>
<feature type="region of interest" description="Disordered" evidence="1">
    <location>
        <begin position="106"/>
        <end position="149"/>
    </location>
</feature>
<protein>
    <submittedName>
        <fullName evidence="2">B-cell receptor CD22-like</fullName>
    </submittedName>
</protein>